<dbReference type="PANTHER" id="PTHR33516">
    <property type="entry name" value="LEXA REPRESSOR"/>
    <property type="match status" value="1"/>
</dbReference>
<dbReference type="InterPro" id="IPR006197">
    <property type="entry name" value="Peptidase_S24_LexA"/>
</dbReference>
<evidence type="ECO:0000256" key="9">
    <source>
        <dbReference type="ARBA" id="ARBA00023163"/>
    </source>
</evidence>
<dbReference type="PATRIC" id="fig|1618345.3.peg.471"/>
<dbReference type="STRING" id="1618345.UT18_C0007G0100"/>
<dbReference type="GO" id="GO:0003677">
    <property type="term" value="F:DNA binding"/>
    <property type="evidence" value="ECO:0007669"/>
    <property type="project" value="UniProtKB-KW"/>
</dbReference>
<evidence type="ECO:0000259" key="13">
    <source>
        <dbReference type="Pfam" id="PF00717"/>
    </source>
</evidence>
<evidence type="ECO:0000256" key="4">
    <source>
        <dbReference type="ARBA" id="ARBA00022763"/>
    </source>
</evidence>
<name>A0A0G0P9N8_UNCC2</name>
<dbReference type="InterPro" id="IPR015927">
    <property type="entry name" value="Peptidase_S24_S26A/B/C"/>
</dbReference>
<dbReference type="NCBIfam" id="TIGR00498">
    <property type="entry name" value="lexA"/>
    <property type="match status" value="1"/>
</dbReference>
<evidence type="ECO:0000256" key="2">
    <source>
        <dbReference type="ARBA" id="ARBA00022491"/>
    </source>
</evidence>
<dbReference type="GO" id="GO:0006281">
    <property type="term" value="P:DNA repair"/>
    <property type="evidence" value="ECO:0007669"/>
    <property type="project" value="UniProtKB-KW"/>
</dbReference>
<dbReference type="Proteomes" id="UP000034207">
    <property type="component" value="Unassembled WGS sequence"/>
</dbReference>
<keyword evidence="2" id="KW-0678">Repressor</keyword>
<keyword evidence="7" id="KW-0805">Transcription regulation</keyword>
<evidence type="ECO:0000256" key="7">
    <source>
        <dbReference type="ARBA" id="ARBA00023015"/>
    </source>
</evidence>
<dbReference type="Gene3D" id="2.10.109.10">
    <property type="entry name" value="Umud Fragment, subunit A"/>
    <property type="match status" value="1"/>
</dbReference>
<dbReference type="GO" id="GO:0045892">
    <property type="term" value="P:negative regulation of DNA-templated transcription"/>
    <property type="evidence" value="ECO:0007669"/>
    <property type="project" value="InterPro"/>
</dbReference>
<dbReference type="GO" id="GO:0006260">
    <property type="term" value="P:DNA replication"/>
    <property type="evidence" value="ECO:0007669"/>
    <property type="project" value="UniProtKB-KW"/>
</dbReference>
<evidence type="ECO:0000256" key="6">
    <source>
        <dbReference type="ARBA" id="ARBA00022813"/>
    </source>
</evidence>
<keyword evidence="4" id="KW-0227">DNA damage</keyword>
<gene>
    <name evidence="14" type="ORF">UT18_C0007G0100</name>
</gene>
<reference evidence="14 15" key="1">
    <citation type="journal article" date="2015" name="Nature">
        <title>rRNA introns, odd ribosomes, and small enigmatic genomes across a large radiation of phyla.</title>
        <authorList>
            <person name="Brown C.T."/>
            <person name="Hug L.A."/>
            <person name="Thomas B.C."/>
            <person name="Sharon I."/>
            <person name="Castelle C.J."/>
            <person name="Singh A."/>
            <person name="Wilkins M.J."/>
            <person name="Williams K.H."/>
            <person name="Banfield J.F."/>
        </authorList>
    </citation>
    <scope>NUCLEOTIDE SEQUENCE [LARGE SCALE GENOMIC DNA]</scope>
</reference>
<keyword evidence="5 12" id="KW-0378">Hydrolase</keyword>
<dbReference type="InterPro" id="IPR039418">
    <property type="entry name" value="LexA-like"/>
</dbReference>
<evidence type="ECO:0000256" key="10">
    <source>
        <dbReference type="ARBA" id="ARBA00023204"/>
    </source>
</evidence>
<dbReference type="SUPFAM" id="SSF51306">
    <property type="entry name" value="LexA/Signal peptidase"/>
    <property type="match status" value="1"/>
</dbReference>
<sequence length="183" mass="20354">MQLADFFDTNKRLPTYSEMTSLFSLKSKNSIFFIVKKFIEDGFLAKDGFGHLIPGNIIFGTKILGTVEAGFPSPAEEELADTITLDDYLINKKEATFILKVSGDSMIEAGIKPGDLVLIEKGKQARHGDIVIAEVDNEWTIKTFEIHQGKIVLVPANPKYQIIRPEESLNIAGVVVAVIRKYH</sequence>
<evidence type="ECO:0000256" key="8">
    <source>
        <dbReference type="ARBA" id="ARBA00023125"/>
    </source>
</evidence>
<keyword evidence="6 12" id="KW-0068">Autocatalytic cleavage</keyword>
<dbReference type="PANTHER" id="PTHR33516:SF2">
    <property type="entry name" value="LEXA REPRESSOR-RELATED"/>
    <property type="match status" value="1"/>
</dbReference>
<accession>A0A0G0P9N8</accession>
<dbReference type="EMBL" id="LBVV01000007">
    <property type="protein sequence ID" value="KKQ94844.1"/>
    <property type="molecule type" value="Genomic_DNA"/>
</dbReference>
<evidence type="ECO:0000256" key="5">
    <source>
        <dbReference type="ARBA" id="ARBA00022801"/>
    </source>
</evidence>
<dbReference type="InterPro" id="IPR036286">
    <property type="entry name" value="LexA/Signal_pep-like_sf"/>
</dbReference>
<dbReference type="NCBIfam" id="NF007621">
    <property type="entry name" value="PRK10276.1"/>
    <property type="match status" value="1"/>
</dbReference>
<comment type="caution">
    <text evidence="14">The sequence shown here is derived from an EMBL/GenBank/DDBJ whole genome shotgun (WGS) entry which is preliminary data.</text>
</comment>
<protein>
    <submittedName>
        <fullName evidence="14">Polymerase V subunit protein</fullName>
    </submittedName>
</protein>
<keyword evidence="9" id="KW-0804">Transcription</keyword>
<proteinExistence type="inferred from homology"/>
<dbReference type="GO" id="GO:0009432">
    <property type="term" value="P:SOS response"/>
    <property type="evidence" value="ECO:0007669"/>
    <property type="project" value="UniProtKB-KW"/>
</dbReference>
<organism evidence="14 15">
    <name type="scientific">candidate division CPR2 bacterium GW2011_GWC2_39_10</name>
    <dbReference type="NCBI Taxonomy" id="1618345"/>
    <lineage>
        <taxon>Bacteria</taxon>
        <taxon>Bacteria division CPR2</taxon>
    </lineage>
</organism>
<evidence type="ECO:0000256" key="1">
    <source>
        <dbReference type="ARBA" id="ARBA00007484"/>
    </source>
</evidence>
<comment type="similarity">
    <text evidence="1 12">Belongs to the peptidase S24 family.</text>
</comment>
<evidence type="ECO:0000256" key="3">
    <source>
        <dbReference type="ARBA" id="ARBA00022705"/>
    </source>
</evidence>
<feature type="domain" description="Peptidase S24/S26A/S26B/S26C" evidence="13">
    <location>
        <begin position="63"/>
        <end position="176"/>
    </location>
</feature>
<evidence type="ECO:0000256" key="12">
    <source>
        <dbReference type="RuleBase" id="RU003991"/>
    </source>
</evidence>
<evidence type="ECO:0000313" key="14">
    <source>
        <dbReference type="EMBL" id="KKQ94844.1"/>
    </source>
</evidence>
<evidence type="ECO:0000313" key="15">
    <source>
        <dbReference type="Proteomes" id="UP000034207"/>
    </source>
</evidence>
<keyword evidence="8" id="KW-0238">DNA-binding</keyword>
<keyword evidence="11" id="KW-0742">SOS response</keyword>
<keyword evidence="10" id="KW-0234">DNA repair</keyword>
<evidence type="ECO:0000256" key="11">
    <source>
        <dbReference type="ARBA" id="ARBA00023236"/>
    </source>
</evidence>
<dbReference type="InterPro" id="IPR006200">
    <property type="entry name" value="LexA"/>
</dbReference>
<dbReference type="AlphaFoldDB" id="A0A0G0P9N8"/>
<dbReference type="CDD" id="cd06529">
    <property type="entry name" value="S24_LexA-like"/>
    <property type="match status" value="1"/>
</dbReference>
<keyword evidence="3" id="KW-0235">DNA replication</keyword>
<dbReference type="PRINTS" id="PR00726">
    <property type="entry name" value="LEXASERPTASE"/>
</dbReference>
<dbReference type="GO" id="GO:0004252">
    <property type="term" value="F:serine-type endopeptidase activity"/>
    <property type="evidence" value="ECO:0007669"/>
    <property type="project" value="InterPro"/>
</dbReference>
<dbReference type="InterPro" id="IPR050077">
    <property type="entry name" value="LexA_repressor"/>
</dbReference>
<dbReference type="Pfam" id="PF00717">
    <property type="entry name" value="Peptidase_S24"/>
    <property type="match status" value="1"/>
</dbReference>